<reference evidence="4 5" key="1">
    <citation type="submission" date="2018-09" db="EMBL/GenBank/DDBJ databases">
        <title>Paenibacillus aracenensis nov. sp. isolated from a cave in southern Spain.</title>
        <authorList>
            <person name="Jurado V."/>
            <person name="Gutierrez-Patricio S."/>
            <person name="Gonzalez-Pimentel J.L."/>
            <person name="Miller A.Z."/>
            <person name="Laiz L."/>
            <person name="Saiz-Jimenez C."/>
        </authorList>
    </citation>
    <scope>NUCLEOTIDE SEQUENCE [LARGE SCALE GENOMIC DNA]</scope>
    <source>
        <strain evidence="4 5">DSM 22867</strain>
    </source>
</reference>
<dbReference type="RefSeq" id="WP_119600991.1">
    <property type="nucleotide sequence ID" value="NZ_QXQA01000011.1"/>
</dbReference>
<dbReference type="Pfam" id="PF01494">
    <property type="entry name" value="FAD_binding_3"/>
    <property type="match status" value="2"/>
</dbReference>
<sequence length="392" mass="42629">MKAIIIGGGIGGLCSAIALRKAGWDVDEFEQNEKLSESGAGIVLAANALRALKSLDIDGRIREEGAPVGAAELRTWKGDLLASLPVQKQAARYGMPSYLIHRGSLQSILYSHALALGVNVQLGKRFAELLESKDGAEARFADGTTADGDLLIAADGHRSKIRERLFGHLPLRYSGYRAIRGIGRFEDSRYPLEAGGGFEALGKGIRFGFSHLGEGRIFWFAAMNEPEGQAASQEPEERKRQVLMKLQNWYSPVPAVIEATLPEDILTHSIYDLAPLPQWSKGRVTLLGDAAHPMLPNLGQGGAQAMEDAVTLAHLLKNKAAGAELTETLKAFETARIPRIRQIVRQSRLMGRLMQLESPLALAVRNTAFRAAADKLFVSRLHPVIGYEPPTL</sequence>
<feature type="domain" description="FAD-binding" evidence="3">
    <location>
        <begin position="2"/>
        <end position="165"/>
    </location>
</feature>
<evidence type="ECO:0000256" key="2">
    <source>
        <dbReference type="ARBA" id="ARBA00023033"/>
    </source>
</evidence>
<protein>
    <submittedName>
        <fullName evidence="4">2-polyprenyl-6-methoxyphenol hydroxylase</fullName>
    </submittedName>
</protein>
<dbReference type="GO" id="GO:0071949">
    <property type="term" value="F:FAD binding"/>
    <property type="evidence" value="ECO:0007669"/>
    <property type="project" value="InterPro"/>
</dbReference>
<name>A0A3A1URV7_9BACL</name>
<dbReference type="Gene3D" id="3.50.50.60">
    <property type="entry name" value="FAD/NAD(P)-binding domain"/>
    <property type="match status" value="1"/>
</dbReference>
<dbReference type="GO" id="GO:0004497">
    <property type="term" value="F:monooxygenase activity"/>
    <property type="evidence" value="ECO:0007669"/>
    <property type="project" value="UniProtKB-KW"/>
</dbReference>
<comment type="caution">
    <text evidence="4">The sequence shown here is derived from an EMBL/GenBank/DDBJ whole genome shotgun (WGS) entry which is preliminary data.</text>
</comment>
<feature type="domain" description="FAD-binding" evidence="3">
    <location>
        <begin position="277"/>
        <end position="347"/>
    </location>
</feature>
<dbReference type="InterPro" id="IPR036188">
    <property type="entry name" value="FAD/NAD-bd_sf"/>
</dbReference>
<accession>A0A3A1URV7</accession>
<dbReference type="OrthoDB" id="9766816at2"/>
<evidence type="ECO:0000256" key="1">
    <source>
        <dbReference type="ARBA" id="ARBA00023002"/>
    </source>
</evidence>
<dbReference type="PANTHER" id="PTHR13789:SF309">
    <property type="entry name" value="PUTATIVE (AFU_ORTHOLOGUE AFUA_6G14510)-RELATED"/>
    <property type="match status" value="1"/>
</dbReference>
<dbReference type="AlphaFoldDB" id="A0A3A1URV7"/>
<dbReference type="Proteomes" id="UP000266482">
    <property type="component" value="Unassembled WGS sequence"/>
</dbReference>
<keyword evidence="5" id="KW-1185">Reference proteome</keyword>
<dbReference type="SUPFAM" id="SSF51905">
    <property type="entry name" value="FAD/NAD(P)-binding domain"/>
    <property type="match status" value="1"/>
</dbReference>
<dbReference type="InterPro" id="IPR002938">
    <property type="entry name" value="FAD-bd"/>
</dbReference>
<proteinExistence type="predicted"/>
<keyword evidence="1" id="KW-0560">Oxidoreductase</keyword>
<organism evidence="4 5">
    <name type="scientific">Paenibacillus nanensis</name>
    <dbReference type="NCBI Taxonomy" id="393251"/>
    <lineage>
        <taxon>Bacteria</taxon>
        <taxon>Bacillati</taxon>
        <taxon>Bacillota</taxon>
        <taxon>Bacilli</taxon>
        <taxon>Bacillales</taxon>
        <taxon>Paenibacillaceae</taxon>
        <taxon>Paenibacillus</taxon>
    </lineage>
</organism>
<dbReference type="PRINTS" id="PR00420">
    <property type="entry name" value="RNGMNOXGNASE"/>
</dbReference>
<dbReference type="EMBL" id="QXQA01000011">
    <property type="protein sequence ID" value="RIX51258.1"/>
    <property type="molecule type" value="Genomic_DNA"/>
</dbReference>
<evidence type="ECO:0000259" key="3">
    <source>
        <dbReference type="Pfam" id="PF01494"/>
    </source>
</evidence>
<evidence type="ECO:0000313" key="4">
    <source>
        <dbReference type="EMBL" id="RIX51258.1"/>
    </source>
</evidence>
<gene>
    <name evidence="4" type="ORF">D3P08_17475</name>
</gene>
<dbReference type="PANTHER" id="PTHR13789">
    <property type="entry name" value="MONOOXYGENASE"/>
    <property type="match status" value="1"/>
</dbReference>
<evidence type="ECO:0000313" key="5">
    <source>
        <dbReference type="Proteomes" id="UP000266482"/>
    </source>
</evidence>
<dbReference type="InterPro" id="IPR050493">
    <property type="entry name" value="FAD-dep_Monooxygenase_BioMet"/>
</dbReference>
<keyword evidence="2" id="KW-0503">Monooxygenase</keyword>